<proteinExistence type="predicted"/>
<comment type="caution">
    <text evidence="1">The sequence shown here is derived from an EMBL/GenBank/DDBJ whole genome shotgun (WGS) entry which is preliminary data.</text>
</comment>
<evidence type="ECO:0000313" key="1">
    <source>
        <dbReference type="EMBL" id="PZO98498.1"/>
    </source>
</evidence>
<sequence>MKSLADQLRDMPLNRLVTATHDYMLTHDTIPEAYVTELLHRITLLRSRNRELSAQVSRLSKPTRGTAGDRLRRDINAHAQSIRAICDRITSDTRHIR</sequence>
<accession>A0A2W5CX13</accession>
<gene>
    <name evidence="1" type="ORF">DI609_10535</name>
</gene>
<protein>
    <submittedName>
        <fullName evidence="1">Uncharacterized protein</fullName>
    </submittedName>
</protein>
<dbReference type="EMBL" id="QFNY01000283">
    <property type="protein sequence ID" value="PZO98498.1"/>
    <property type="molecule type" value="Genomic_DNA"/>
</dbReference>
<dbReference type="Proteomes" id="UP000249451">
    <property type="component" value="Unassembled WGS sequence"/>
</dbReference>
<organism evidence="1 2">
    <name type="scientific">Corynebacterium urealyticum</name>
    <dbReference type="NCBI Taxonomy" id="43771"/>
    <lineage>
        <taxon>Bacteria</taxon>
        <taxon>Bacillati</taxon>
        <taxon>Actinomycetota</taxon>
        <taxon>Actinomycetes</taxon>
        <taxon>Mycobacteriales</taxon>
        <taxon>Corynebacteriaceae</taxon>
        <taxon>Corynebacterium</taxon>
    </lineage>
</organism>
<evidence type="ECO:0000313" key="2">
    <source>
        <dbReference type="Proteomes" id="UP000249451"/>
    </source>
</evidence>
<dbReference type="AlphaFoldDB" id="A0A2W5CX13"/>
<name>A0A2W5CX13_9CORY</name>
<reference evidence="1 2" key="1">
    <citation type="submission" date="2017-11" db="EMBL/GenBank/DDBJ databases">
        <title>Infants hospitalized years apart are colonized by the same room-sourced microbial strains.</title>
        <authorList>
            <person name="Brooks B."/>
            <person name="Olm M.R."/>
            <person name="Firek B.A."/>
            <person name="Baker R."/>
            <person name="Thomas B.C."/>
            <person name="Morowitz M.J."/>
            <person name="Banfield J.F."/>
        </authorList>
    </citation>
    <scope>NUCLEOTIDE SEQUENCE [LARGE SCALE GENOMIC DNA]</scope>
    <source>
        <strain evidence="1">S2_012_000_R3_87</strain>
    </source>
</reference>